<comment type="subcellular location">
    <subcellularLocation>
        <location evidence="1">Membrane</location>
        <topology evidence="1">Multi-pass membrane protein</topology>
    </subcellularLocation>
</comment>
<dbReference type="PANTHER" id="PTHR24322">
    <property type="entry name" value="PKSB"/>
    <property type="match status" value="1"/>
</dbReference>
<evidence type="ECO:0000256" key="10">
    <source>
        <dbReference type="ARBA" id="ARBA00068717"/>
    </source>
</evidence>
<evidence type="ECO:0000256" key="1">
    <source>
        <dbReference type="ARBA" id="ARBA00004141"/>
    </source>
</evidence>
<dbReference type="Pfam" id="PF00106">
    <property type="entry name" value="adh_short"/>
    <property type="match status" value="1"/>
</dbReference>
<dbReference type="Gene3D" id="3.40.50.720">
    <property type="entry name" value="NAD(P)-binding Rossmann-like Domain"/>
    <property type="match status" value="1"/>
</dbReference>
<evidence type="ECO:0000256" key="3">
    <source>
        <dbReference type="ARBA" id="ARBA00022692"/>
    </source>
</evidence>
<evidence type="ECO:0000256" key="2">
    <source>
        <dbReference type="ARBA" id="ARBA00006484"/>
    </source>
</evidence>
<reference evidence="14" key="1">
    <citation type="journal article" date="2020" name="Stud. Mycol.">
        <title>101 Dothideomycetes genomes: a test case for predicting lifestyles and emergence of pathogens.</title>
        <authorList>
            <person name="Haridas S."/>
            <person name="Albert R."/>
            <person name="Binder M."/>
            <person name="Bloem J."/>
            <person name="Labutti K."/>
            <person name="Salamov A."/>
            <person name="Andreopoulos B."/>
            <person name="Baker S."/>
            <person name="Barry K."/>
            <person name="Bills G."/>
            <person name="Bluhm B."/>
            <person name="Cannon C."/>
            <person name="Castanera R."/>
            <person name="Culley D."/>
            <person name="Daum C."/>
            <person name="Ezra D."/>
            <person name="Gonzalez J."/>
            <person name="Henrissat B."/>
            <person name="Kuo A."/>
            <person name="Liang C."/>
            <person name="Lipzen A."/>
            <person name="Lutzoni F."/>
            <person name="Magnuson J."/>
            <person name="Mondo S."/>
            <person name="Nolan M."/>
            <person name="Ohm R."/>
            <person name="Pangilinan J."/>
            <person name="Park H.-J."/>
            <person name="Ramirez L."/>
            <person name="Alfaro M."/>
            <person name="Sun H."/>
            <person name="Tritt A."/>
            <person name="Yoshinaga Y."/>
            <person name="Zwiers L.-H."/>
            <person name="Turgeon B."/>
            <person name="Goodwin S."/>
            <person name="Spatafora J."/>
            <person name="Crous P."/>
            <person name="Grigoriev I."/>
        </authorList>
    </citation>
    <scope>NUCLEOTIDE SEQUENCE</scope>
    <source>
        <strain evidence="14">CBS 279.74</strain>
    </source>
</reference>
<dbReference type="SUPFAM" id="SSF51735">
    <property type="entry name" value="NAD(P)-binding Rossmann-fold domains"/>
    <property type="match status" value="1"/>
</dbReference>
<gene>
    <name evidence="14" type="ORF">K504DRAFT_404114</name>
</gene>
<evidence type="ECO:0000313" key="14">
    <source>
        <dbReference type="EMBL" id="KAF2711015.1"/>
    </source>
</evidence>
<evidence type="ECO:0000256" key="12">
    <source>
        <dbReference type="RuleBase" id="RU000363"/>
    </source>
</evidence>
<evidence type="ECO:0000256" key="7">
    <source>
        <dbReference type="ARBA" id="ARBA00023098"/>
    </source>
</evidence>
<organism evidence="14 15">
    <name type="scientific">Pleomassaria siparia CBS 279.74</name>
    <dbReference type="NCBI Taxonomy" id="1314801"/>
    <lineage>
        <taxon>Eukaryota</taxon>
        <taxon>Fungi</taxon>
        <taxon>Dikarya</taxon>
        <taxon>Ascomycota</taxon>
        <taxon>Pezizomycotina</taxon>
        <taxon>Dothideomycetes</taxon>
        <taxon>Pleosporomycetidae</taxon>
        <taxon>Pleosporales</taxon>
        <taxon>Pleomassariaceae</taxon>
        <taxon>Pleomassaria</taxon>
    </lineage>
</organism>
<evidence type="ECO:0000256" key="8">
    <source>
        <dbReference type="ARBA" id="ARBA00023136"/>
    </source>
</evidence>
<keyword evidence="7" id="KW-0443">Lipid metabolism</keyword>
<dbReference type="OrthoDB" id="10253736at2759"/>
<proteinExistence type="inferred from homology"/>
<name>A0A6G1KEP5_9PLEO</name>
<dbReference type="Proteomes" id="UP000799428">
    <property type="component" value="Unassembled WGS sequence"/>
</dbReference>
<evidence type="ECO:0000256" key="13">
    <source>
        <dbReference type="SAM" id="Phobius"/>
    </source>
</evidence>
<feature type="transmembrane region" description="Helical" evidence="13">
    <location>
        <begin position="12"/>
        <end position="33"/>
    </location>
</feature>
<keyword evidence="15" id="KW-1185">Reference proteome</keyword>
<dbReference type="EMBL" id="MU005768">
    <property type="protein sequence ID" value="KAF2711015.1"/>
    <property type="molecule type" value="Genomic_DNA"/>
</dbReference>
<keyword evidence="4" id="KW-0521">NADP</keyword>
<keyword evidence="5 13" id="KW-1133">Transmembrane helix</keyword>
<comment type="similarity">
    <text evidence="2 12">Belongs to the short-chain dehydrogenases/reductases (SDR) family.</text>
</comment>
<dbReference type="InterPro" id="IPR036291">
    <property type="entry name" value="NAD(P)-bd_dom_sf"/>
</dbReference>
<keyword evidence="6" id="KW-0560">Oxidoreductase</keyword>
<keyword evidence="3 13" id="KW-0812">Transmembrane</keyword>
<evidence type="ECO:0000256" key="5">
    <source>
        <dbReference type="ARBA" id="ARBA00022989"/>
    </source>
</evidence>
<keyword evidence="8 13" id="KW-0472">Membrane</keyword>
<comment type="function">
    <text evidence="9">Catalyzes the reduction of all-trans-retinal to all-trans-retinol in the presence of NADPH.</text>
</comment>
<dbReference type="FunFam" id="3.40.50.720:FF:000131">
    <property type="entry name" value="Short-chain dehydrogenase/reductase 3"/>
    <property type="match status" value="1"/>
</dbReference>
<accession>A0A6G1KEP5</accession>
<dbReference type="CDD" id="cd05339">
    <property type="entry name" value="17beta-HSDXI-like_SDR_c"/>
    <property type="match status" value="1"/>
</dbReference>
<evidence type="ECO:0000256" key="6">
    <source>
        <dbReference type="ARBA" id="ARBA00023002"/>
    </source>
</evidence>
<evidence type="ECO:0000313" key="15">
    <source>
        <dbReference type="Proteomes" id="UP000799428"/>
    </source>
</evidence>
<protein>
    <recommendedName>
        <fullName evidence="10">Short-chain dehydrogenase/reductase 3</fullName>
    </recommendedName>
    <alternativeName>
        <fullName evidence="11">Retinal short-chain dehydrogenase/reductase 1</fullName>
    </alternativeName>
</protein>
<evidence type="ECO:0000256" key="9">
    <source>
        <dbReference type="ARBA" id="ARBA00059620"/>
    </source>
</evidence>
<dbReference type="PANTHER" id="PTHR24322:SF736">
    <property type="entry name" value="RETINOL DEHYDROGENASE 10"/>
    <property type="match status" value="1"/>
</dbReference>
<dbReference type="InterPro" id="IPR002347">
    <property type="entry name" value="SDR_fam"/>
</dbReference>
<dbReference type="GO" id="GO:0052650">
    <property type="term" value="F:all-trans-retinol dehydrogenase (NADP+) activity"/>
    <property type="evidence" value="ECO:0007669"/>
    <property type="project" value="UniProtKB-ARBA"/>
</dbReference>
<dbReference type="AlphaFoldDB" id="A0A6G1KEP5"/>
<sequence>MALVVQRLSDLISLSISHIALNPILTASLLWVLTKGPPHIRERLFSRFASLRDPRRHGQIVKALKWFLAIGLTKNINKQLSNMSLNAWRLKSERNRWIWSQEIAVVTGGCGGIGELVVKRLVTKGVKVAVLDIHGLSGGLQGYSNVHFFSCDVTDPAAVKSTAERIRATLGSPTILINNAGIVQAHSILDTSDEWLRKIFDVNLLSNWYTVKAFLPDMIAKNKGHVVTVASTASFSGIGLMADYCSTKAGVLAFHEALNQELKHRYNAPKILTTSVHPNWIRTPLIEPFEKALVAAGNPLLEPEDVADAIVRQIESCSGAQIFLPENANRSALLRGLPSWAQETLRSGVSKKILPSAPEYKSG</sequence>
<evidence type="ECO:0000256" key="4">
    <source>
        <dbReference type="ARBA" id="ARBA00022857"/>
    </source>
</evidence>
<evidence type="ECO:0000256" key="11">
    <source>
        <dbReference type="ARBA" id="ARBA00082544"/>
    </source>
</evidence>
<dbReference type="PRINTS" id="PR00081">
    <property type="entry name" value="GDHRDH"/>
</dbReference>
<dbReference type="PRINTS" id="PR00080">
    <property type="entry name" value="SDRFAMILY"/>
</dbReference>
<dbReference type="GO" id="GO:0016020">
    <property type="term" value="C:membrane"/>
    <property type="evidence" value="ECO:0007669"/>
    <property type="project" value="UniProtKB-SubCell"/>
</dbReference>